<evidence type="ECO:0000313" key="2">
    <source>
        <dbReference type="EMBL" id="GAA0670730.1"/>
    </source>
</evidence>
<feature type="chain" id="PRO_5046810595" description="Lipoprotein" evidence="1">
    <location>
        <begin position="21"/>
        <end position="141"/>
    </location>
</feature>
<reference evidence="2 3" key="1">
    <citation type="journal article" date="2019" name="Int. J. Syst. Evol. Microbiol.">
        <title>The Global Catalogue of Microorganisms (GCM) 10K type strain sequencing project: providing services to taxonomists for standard genome sequencing and annotation.</title>
        <authorList>
            <consortium name="The Broad Institute Genomics Platform"/>
            <consortium name="The Broad Institute Genome Sequencing Center for Infectious Disease"/>
            <person name="Wu L."/>
            <person name="Ma J."/>
        </authorList>
    </citation>
    <scope>NUCLEOTIDE SEQUENCE [LARGE SCALE GENOMIC DNA]</scope>
    <source>
        <strain evidence="2 3">JCM 14603</strain>
    </source>
</reference>
<keyword evidence="3" id="KW-1185">Reference proteome</keyword>
<accession>A0ABN1HWG4</accession>
<name>A0ABN1HWG4_9SPHN</name>
<evidence type="ECO:0000313" key="3">
    <source>
        <dbReference type="Proteomes" id="UP001500238"/>
    </source>
</evidence>
<sequence length="141" mass="15732">MSRRTLTLLPIAAAGMVVTACSPHDPRACTPPRSYWPVPRAPIGIQPITSVIALTRDGAIRWNGDSVSFAALRQYLETSHRLNPEPQIVLDTEMGISCRMLERVRNQMDRALECRKPYARCAEGLRPVREDTRWGAHGPVS</sequence>
<protein>
    <recommendedName>
        <fullName evidence="4">Lipoprotein</fullName>
    </recommendedName>
</protein>
<comment type="caution">
    <text evidence="2">The sequence shown here is derived from an EMBL/GenBank/DDBJ whole genome shotgun (WGS) entry which is preliminary data.</text>
</comment>
<evidence type="ECO:0000256" key="1">
    <source>
        <dbReference type="SAM" id="SignalP"/>
    </source>
</evidence>
<dbReference type="PROSITE" id="PS51257">
    <property type="entry name" value="PROKAR_LIPOPROTEIN"/>
    <property type="match status" value="1"/>
</dbReference>
<organism evidence="2 3">
    <name type="scientific">Sphingomonas insulae</name>
    <dbReference type="NCBI Taxonomy" id="424800"/>
    <lineage>
        <taxon>Bacteria</taxon>
        <taxon>Pseudomonadati</taxon>
        <taxon>Pseudomonadota</taxon>
        <taxon>Alphaproteobacteria</taxon>
        <taxon>Sphingomonadales</taxon>
        <taxon>Sphingomonadaceae</taxon>
        <taxon>Sphingomonas</taxon>
    </lineage>
</organism>
<evidence type="ECO:0008006" key="4">
    <source>
        <dbReference type="Google" id="ProtNLM"/>
    </source>
</evidence>
<gene>
    <name evidence="2" type="ORF">GCM10009102_21900</name>
</gene>
<proteinExistence type="predicted"/>
<dbReference type="Proteomes" id="UP001500238">
    <property type="component" value="Unassembled WGS sequence"/>
</dbReference>
<keyword evidence="1" id="KW-0732">Signal</keyword>
<feature type="signal peptide" evidence="1">
    <location>
        <begin position="1"/>
        <end position="20"/>
    </location>
</feature>
<dbReference type="EMBL" id="BAAAES010000008">
    <property type="protein sequence ID" value="GAA0670730.1"/>
    <property type="molecule type" value="Genomic_DNA"/>
</dbReference>